<dbReference type="AlphaFoldDB" id="A0A1G2CFV9"/>
<dbReference type="Proteomes" id="UP000178880">
    <property type="component" value="Unassembled WGS sequence"/>
</dbReference>
<dbReference type="GO" id="GO:0006298">
    <property type="term" value="P:mismatch repair"/>
    <property type="evidence" value="ECO:0007669"/>
    <property type="project" value="TreeGrafter"/>
</dbReference>
<feature type="binding site" evidence="7">
    <location>
        <position position="20"/>
    </location>
    <ligand>
        <name>S-adenosyl-L-methionine</name>
        <dbReference type="ChEBI" id="CHEBI:59789"/>
    </ligand>
</feature>
<keyword evidence="4 8" id="KW-0808">Transferase</keyword>
<dbReference type="InterPro" id="IPR002052">
    <property type="entry name" value="DNA_methylase_N6_adenine_CS"/>
</dbReference>
<dbReference type="EMBL" id="MHLA01000015">
    <property type="protein sequence ID" value="OGY99540.1"/>
    <property type="molecule type" value="Genomic_DNA"/>
</dbReference>
<dbReference type="PROSITE" id="PS00092">
    <property type="entry name" value="N6_MTASE"/>
    <property type="match status" value="1"/>
</dbReference>
<dbReference type="InterPro" id="IPR012327">
    <property type="entry name" value="MeTrfase_D12"/>
</dbReference>
<proteinExistence type="inferred from homology"/>
<feature type="binding site" evidence="7">
    <location>
        <position position="16"/>
    </location>
    <ligand>
        <name>S-adenosyl-L-methionine</name>
        <dbReference type="ChEBI" id="CHEBI:59789"/>
    </ligand>
</feature>
<dbReference type="PIRSF" id="PIRSF000398">
    <property type="entry name" value="M_m6A_EcoRV"/>
    <property type="match status" value="1"/>
</dbReference>
<dbReference type="EC" id="2.1.1.72" evidence="2 8"/>
<dbReference type="PRINTS" id="PR00505">
    <property type="entry name" value="D12N6MTFRASE"/>
</dbReference>
<dbReference type="PANTHER" id="PTHR30481:SF3">
    <property type="entry name" value="DNA ADENINE METHYLASE"/>
    <property type="match status" value="1"/>
</dbReference>
<feature type="binding site" evidence="7">
    <location>
        <position position="65"/>
    </location>
    <ligand>
        <name>S-adenosyl-L-methionine</name>
        <dbReference type="ChEBI" id="CHEBI:59789"/>
    </ligand>
</feature>
<comment type="catalytic activity">
    <reaction evidence="6 8">
        <text>a 2'-deoxyadenosine in DNA + S-adenosyl-L-methionine = an N(6)-methyl-2'-deoxyadenosine in DNA + S-adenosyl-L-homocysteine + H(+)</text>
        <dbReference type="Rhea" id="RHEA:15197"/>
        <dbReference type="Rhea" id="RHEA-COMP:12418"/>
        <dbReference type="Rhea" id="RHEA-COMP:12419"/>
        <dbReference type="ChEBI" id="CHEBI:15378"/>
        <dbReference type="ChEBI" id="CHEBI:57856"/>
        <dbReference type="ChEBI" id="CHEBI:59789"/>
        <dbReference type="ChEBI" id="CHEBI:90615"/>
        <dbReference type="ChEBI" id="CHEBI:90616"/>
        <dbReference type="EC" id="2.1.1.72"/>
    </reaction>
</comment>
<evidence type="ECO:0000313" key="10">
    <source>
        <dbReference type="Proteomes" id="UP000178880"/>
    </source>
</evidence>
<dbReference type="PANTHER" id="PTHR30481">
    <property type="entry name" value="DNA ADENINE METHYLASE"/>
    <property type="match status" value="1"/>
</dbReference>
<evidence type="ECO:0000256" key="3">
    <source>
        <dbReference type="ARBA" id="ARBA00022603"/>
    </source>
</evidence>
<dbReference type="InterPro" id="IPR029063">
    <property type="entry name" value="SAM-dependent_MTases_sf"/>
</dbReference>
<evidence type="ECO:0000256" key="8">
    <source>
        <dbReference type="RuleBase" id="RU361257"/>
    </source>
</evidence>
<organism evidence="9 10">
    <name type="scientific">Candidatus Liptonbacteria bacterium RIFCSPLOWO2_01_FULL_52_25</name>
    <dbReference type="NCBI Taxonomy" id="1798650"/>
    <lineage>
        <taxon>Bacteria</taxon>
        <taxon>Candidatus Liptoniibacteriota</taxon>
    </lineage>
</organism>
<sequence>MKSSAPPPSAEPFLKWAGGKSQLLKQFNELKLFPAKTRYKRYFEPFLGGGAVFFHLQPSNTVLADLNEDLINCYKVMKKSPELLIKTIENSGFKNNRSVYNRMREKYNHENLSEIDRAAILIYLNKTCFNGLYRVNNNGKFNVPFGVNGYSTLFQETNIHAVSNLLKTAVLKVGSFETILQDVGKNDFAYLDPPYDPIKNLPPNFTKYTKPSFLRREQAVLADIFRDLDRRGALVMLSNSDTPNVRKLYKGFRIIPLKAKRLINCNGEKRGTVGEVVVLNY</sequence>
<evidence type="ECO:0000256" key="1">
    <source>
        <dbReference type="ARBA" id="ARBA00006594"/>
    </source>
</evidence>
<dbReference type="GO" id="GO:1904047">
    <property type="term" value="F:S-adenosyl-L-methionine binding"/>
    <property type="evidence" value="ECO:0007669"/>
    <property type="project" value="TreeGrafter"/>
</dbReference>
<comment type="caution">
    <text evidence="9">The sequence shown here is derived from an EMBL/GenBank/DDBJ whole genome shotgun (WGS) entry which is preliminary data.</text>
</comment>
<dbReference type="NCBIfam" id="TIGR00571">
    <property type="entry name" value="dam"/>
    <property type="match status" value="1"/>
</dbReference>
<dbReference type="GO" id="GO:0032259">
    <property type="term" value="P:methylation"/>
    <property type="evidence" value="ECO:0007669"/>
    <property type="project" value="UniProtKB-KW"/>
</dbReference>
<keyword evidence="3 8" id="KW-0489">Methyltransferase</keyword>
<evidence type="ECO:0000256" key="2">
    <source>
        <dbReference type="ARBA" id="ARBA00011900"/>
    </source>
</evidence>
<reference evidence="9 10" key="1">
    <citation type="journal article" date="2016" name="Nat. Commun.">
        <title>Thousands of microbial genomes shed light on interconnected biogeochemical processes in an aquifer system.</title>
        <authorList>
            <person name="Anantharaman K."/>
            <person name="Brown C.T."/>
            <person name="Hug L.A."/>
            <person name="Sharon I."/>
            <person name="Castelle C.J."/>
            <person name="Probst A.J."/>
            <person name="Thomas B.C."/>
            <person name="Singh A."/>
            <person name="Wilkins M.J."/>
            <person name="Karaoz U."/>
            <person name="Brodie E.L."/>
            <person name="Williams K.H."/>
            <person name="Hubbard S.S."/>
            <person name="Banfield J.F."/>
        </authorList>
    </citation>
    <scope>NUCLEOTIDE SEQUENCE [LARGE SCALE GENOMIC DNA]</scope>
</reference>
<keyword evidence="5 8" id="KW-0949">S-adenosyl-L-methionine</keyword>
<gene>
    <name evidence="9" type="ORF">A2945_01420</name>
</gene>
<evidence type="ECO:0000256" key="4">
    <source>
        <dbReference type="ARBA" id="ARBA00022679"/>
    </source>
</evidence>
<accession>A0A1G2CFV9</accession>
<evidence type="ECO:0000256" key="7">
    <source>
        <dbReference type="PIRSR" id="PIRSR000398-1"/>
    </source>
</evidence>
<evidence type="ECO:0000313" key="9">
    <source>
        <dbReference type="EMBL" id="OGY99540.1"/>
    </source>
</evidence>
<evidence type="ECO:0000256" key="5">
    <source>
        <dbReference type="ARBA" id="ARBA00022691"/>
    </source>
</evidence>
<evidence type="ECO:0000256" key="6">
    <source>
        <dbReference type="ARBA" id="ARBA00047942"/>
    </source>
</evidence>
<dbReference type="SUPFAM" id="SSF53335">
    <property type="entry name" value="S-adenosyl-L-methionine-dependent methyltransferases"/>
    <property type="match status" value="1"/>
</dbReference>
<dbReference type="GO" id="GO:0009307">
    <property type="term" value="P:DNA restriction-modification system"/>
    <property type="evidence" value="ECO:0007669"/>
    <property type="project" value="InterPro"/>
</dbReference>
<feature type="binding site" evidence="7">
    <location>
        <position position="192"/>
    </location>
    <ligand>
        <name>S-adenosyl-L-methionine</name>
        <dbReference type="ChEBI" id="CHEBI:59789"/>
    </ligand>
</feature>
<dbReference type="Pfam" id="PF02086">
    <property type="entry name" value="MethyltransfD12"/>
    <property type="match status" value="1"/>
</dbReference>
<dbReference type="Gene3D" id="1.10.1020.10">
    <property type="entry name" value="Adenine-specific Methyltransferase, Domain 2"/>
    <property type="match status" value="1"/>
</dbReference>
<name>A0A1G2CFV9_9BACT</name>
<dbReference type="InterPro" id="IPR023095">
    <property type="entry name" value="Ade_MeTrfase_dom_2"/>
</dbReference>
<dbReference type="Gene3D" id="3.40.50.150">
    <property type="entry name" value="Vaccinia Virus protein VP39"/>
    <property type="match status" value="1"/>
</dbReference>
<dbReference type="InterPro" id="IPR012263">
    <property type="entry name" value="M_m6A_EcoRV"/>
</dbReference>
<dbReference type="STRING" id="1798650.A2945_01420"/>
<protein>
    <recommendedName>
        <fullName evidence="2 8">Site-specific DNA-methyltransferase (adenine-specific)</fullName>
        <ecNumber evidence="2 8">2.1.1.72</ecNumber>
    </recommendedName>
</protein>
<comment type="similarity">
    <text evidence="1 8">Belongs to the N(4)/N(6)-methyltransferase family.</text>
</comment>
<dbReference type="GO" id="GO:0009007">
    <property type="term" value="F:site-specific DNA-methyltransferase (adenine-specific) activity"/>
    <property type="evidence" value="ECO:0007669"/>
    <property type="project" value="UniProtKB-UniRule"/>
</dbReference>
<dbReference type="GO" id="GO:0043565">
    <property type="term" value="F:sequence-specific DNA binding"/>
    <property type="evidence" value="ECO:0007669"/>
    <property type="project" value="TreeGrafter"/>
</dbReference>